<dbReference type="PANTHER" id="PTHR37326:SF1">
    <property type="entry name" value="BLL3975 PROTEIN"/>
    <property type="match status" value="1"/>
</dbReference>
<evidence type="ECO:0000256" key="4">
    <source>
        <dbReference type="ARBA" id="ARBA00022833"/>
    </source>
</evidence>
<comment type="cofactor">
    <cofactor evidence="1">
        <name>Zn(2+)</name>
        <dbReference type="ChEBI" id="CHEBI:29105"/>
    </cofactor>
</comment>
<dbReference type="Pfam" id="PF24827">
    <property type="entry name" value="AstE_AspA_cat"/>
    <property type="match status" value="1"/>
</dbReference>
<keyword evidence="3" id="KW-0378">Hydrolase</keyword>
<evidence type="ECO:0000256" key="2">
    <source>
        <dbReference type="ARBA" id="ARBA00022723"/>
    </source>
</evidence>
<evidence type="ECO:0000256" key="5">
    <source>
        <dbReference type="SAM" id="MobiDB-lite"/>
    </source>
</evidence>
<accession>A0A075FV93</accession>
<feature type="region of interest" description="Disordered" evidence="5">
    <location>
        <begin position="337"/>
        <end position="358"/>
    </location>
</feature>
<dbReference type="InterPro" id="IPR055438">
    <property type="entry name" value="AstE_AspA_cat"/>
</dbReference>
<dbReference type="InterPro" id="IPR043795">
    <property type="entry name" value="N-alpha-Ac-DABA-like"/>
</dbReference>
<protein>
    <submittedName>
        <fullName evidence="7">Putative deacylase</fullName>
    </submittedName>
</protein>
<reference evidence="7" key="1">
    <citation type="journal article" date="2014" name="Genome Biol. Evol.">
        <title>Pangenome evidence for extensive interdomain horizontal transfer affecting lineage core and shell genes in uncultured planktonic thaumarchaeota and euryarchaeota.</title>
        <authorList>
            <person name="Deschamps P."/>
            <person name="Zivanovic Y."/>
            <person name="Moreira D."/>
            <person name="Rodriguez-Valera F."/>
            <person name="Lopez-Garcia P."/>
        </authorList>
    </citation>
    <scope>NUCLEOTIDE SEQUENCE</scope>
</reference>
<dbReference type="GO" id="GO:0046872">
    <property type="term" value="F:metal ion binding"/>
    <property type="evidence" value="ECO:0007669"/>
    <property type="project" value="UniProtKB-KW"/>
</dbReference>
<feature type="domain" description="Succinylglutamate desuccinylase/Aspartoacylase catalytic" evidence="6">
    <location>
        <begin position="47"/>
        <end position="236"/>
    </location>
</feature>
<evidence type="ECO:0000259" key="6">
    <source>
        <dbReference type="Pfam" id="PF24827"/>
    </source>
</evidence>
<dbReference type="AlphaFoldDB" id="A0A075FV93"/>
<dbReference type="CDD" id="cd06251">
    <property type="entry name" value="M14_ASTE_ASPA-like"/>
    <property type="match status" value="1"/>
</dbReference>
<dbReference type="EMBL" id="KF900455">
    <property type="protein sequence ID" value="AIE95590.1"/>
    <property type="molecule type" value="Genomic_DNA"/>
</dbReference>
<feature type="compositionally biased region" description="Basic and acidic residues" evidence="5">
    <location>
        <begin position="1"/>
        <end position="11"/>
    </location>
</feature>
<feature type="region of interest" description="Disordered" evidence="5">
    <location>
        <begin position="1"/>
        <end position="29"/>
    </location>
</feature>
<organism evidence="7">
    <name type="scientific">uncultured marine group II/III euryarchaeote AD1000_68_A10</name>
    <dbReference type="NCBI Taxonomy" id="1457799"/>
    <lineage>
        <taxon>Archaea</taxon>
        <taxon>Methanobacteriati</taxon>
        <taxon>Methanobacteriota</taxon>
        <taxon>environmental samples</taxon>
    </lineage>
</organism>
<dbReference type="Gene3D" id="3.40.630.10">
    <property type="entry name" value="Zn peptidases"/>
    <property type="match status" value="1"/>
</dbReference>
<proteinExistence type="predicted"/>
<evidence type="ECO:0000256" key="3">
    <source>
        <dbReference type="ARBA" id="ARBA00022801"/>
    </source>
</evidence>
<dbReference type="SUPFAM" id="SSF53187">
    <property type="entry name" value="Zn-dependent exopeptidases"/>
    <property type="match status" value="1"/>
</dbReference>
<dbReference type="PIRSF" id="PIRSF039012">
    <property type="entry name" value="ASP"/>
    <property type="match status" value="1"/>
</dbReference>
<evidence type="ECO:0000313" key="7">
    <source>
        <dbReference type="EMBL" id="AIE95590.1"/>
    </source>
</evidence>
<dbReference type="InterPro" id="IPR053138">
    <property type="entry name" value="N-alpha-Ac-DABA_deacetylase"/>
</dbReference>
<sequence length="358" mass="38668">MADSDSFHFEGTEIAPGTGAEVSLELGDGPAGNPRNIPVYIIHGTKPGPVLALTAGIHGDELNGVSVVHHLIHGDDHIAGTDDDRISREELAGTLICVPVVNIEGMLLEQRGAPDNRDINRLFPGKAQGNQSQRIAHALFQSVVKRADFLIDLHSAPHSRTNLPHIRANFEREKCMDLARAFGTHIILHSSGPKGSLRRTATKDGTPTILLEAGTAHRFEMDAVHTGIEGVLNVMGYLGMIERNNRLPAVRLLVRRSKWARAEAGGLLYSLVNVGDHVSKGQEIALVTDPLGEQTHSIESPRTGVIVGLALNPLVRAGDPIANIVLCSAKKWKRAQSEFSAEDPEEESVDDEESLDDD</sequence>
<dbReference type="GO" id="GO:0016811">
    <property type="term" value="F:hydrolase activity, acting on carbon-nitrogen (but not peptide) bonds, in linear amides"/>
    <property type="evidence" value="ECO:0007669"/>
    <property type="project" value="InterPro"/>
</dbReference>
<name>A0A075FV93_9EURY</name>
<evidence type="ECO:0000256" key="1">
    <source>
        <dbReference type="ARBA" id="ARBA00001947"/>
    </source>
</evidence>
<dbReference type="GO" id="GO:0016788">
    <property type="term" value="F:hydrolase activity, acting on ester bonds"/>
    <property type="evidence" value="ECO:0007669"/>
    <property type="project" value="InterPro"/>
</dbReference>
<feature type="compositionally biased region" description="Acidic residues" evidence="5">
    <location>
        <begin position="340"/>
        <end position="358"/>
    </location>
</feature>
<keyword evidence="2" id="KW-0479">Metal-binding</keyword>
<dbReference type="PANTHER" id="PTHR37326">
    <property type="entry name" value="BLL3975 PROTEIN"/>
    <property type="match status" value="1"/>
</dbReference>
<keyword evidence="4" id="KW-0862">Zinc</keyword>